<dbReference type="Pfam" id="PF13673">
    <property type="entry name" value="Acetyltransf_10"/>
    <property type="match status" value="1"/>
</dbReference>
<dbReference type="SUPFAM" id="SSF55729">
    <property type="entry name" value="Acyl-CoA N-acyltransferases (Nat)"/>
    <property type="match status" value="1"/>
</dbReference>
<evidence type="ECO:0000313" key="4">
    <source>
        <dbReference type="EMBL" id="PTM45653.1"/>
    </source>
</evidence>
<dbReference type="PANTHER" id="PTHR43420:SF12">
    <property type="entry name" value="N-ACETYLTRANSFERASE DOMAIN-CONTAINING PROTEIN"/>
    <property type="match status" value="1"/>
</dbReference>
<dbReference type="Proteomes" id="UP000240996">
    <property type="component" value="Unassembled WGS sequence"/>
</dbReference>
<dbReference type="CDD" id="cd04301">
    <property type="entry name" value="NAT_SF"/>
    <property type="match status" value="1"/>
</dbReference>
<dbReference type="InterPro" id="IPR050680">
    <property type="entry name" value="YpeA/RimI_acetyltransf"/>
</dbReference>
<dbReference type="Gene3D" id="3.40.630.30">
    <property type="match status" value="1"/>
</dbReference>
<comment type="caution">
    <text evidence="4">The sequence shown here is derived from an EMBL/GenBank/DDBJ whole genome shotgun (WGS) entry which is preliminary data.</text>
</comment>
<name>A0A2T4YQ66_9SPHN</name>
<dbReference type="PANTHER" id="PTHR43420">
    <property type="entry name" value="ACETYLTRANSFERASE"/>
    <property type="match status" value="1"/>
</dbReference>
<dbReference type="EMBL" id="PZZN01000002">
    <property type="protein sequence ID" value="PTM45653.1"/>
    <property type="molecule type" value="Genomic_DNA"/>
</dbReference>
<keyword evidence="5" id="KW-1185">Reference proteome</keyword>
<protein>
    <submittedName>
        <fullName evidence="4">Ribosomal-protein-alanine N-acetyltransferase</fullName>
    </submittedName>
</protein>
<evidence type="ECO:0000256" key="1">
    <source>
        <dbReference type="ARBA" id="ARBA00022679"/>
    </source>
</evidence>
<dbReference type="InterPro" id="IPR016181">
    <property type="entry name" value="Acyl_CoA_acyltransferase"/>
</dbReference>
<proteinExistence type="predicted"/>
<dbReference type="GO" id="GO:0016747">
    <property type="term" value="F:acyltransferase activity, transferring groups other than amino-acyl groups"/>
    <property type="evidence" value="ECO:0007669"/>
    <property type="project" value="InterPro"/>
</dbReference>
<reference evidence="4 5" key="1">
    <citation type="submission" date="2018-04" db="EMBL/GenBank/DDBJ databases">
        <title>Genomic Encyclopedia of Type Strains, Phase III (KMG-III): the genomes of soil and plant-associated and newly described type strains.</title>
        <authorList>
            <person name="Whitman W."/>
        </authorList>
    </citation>
    <scope>NUCLEOTIDE SEQUENCE [LARGE SCALE GENOMIC DNA]</scope>
    <source>
        <strain evidence="4 5">NW12</strain>
    </source>
</reference>
<dbReference type="PROSITE" id="PS51186">
    <property type="entry name" value="GNAT"/>
    <property type="match status" value="1"/>
</dbReference>
<evidence type="ECO:0000256" key="2">
    <source>
        <dbReference type="ARBA" id="ARBA00023315"/>
    </source>
</evidence>
<keyword evidence="2" id="KW-0012">Acyltransferase</keyword>
<feature type="domain" description="N-acetyltransferase" evidence="3">
    <location>
        <begin position="18"/>
        <end position="168"/>
    </location>
</feature>
<evidence type="ECO:0000259" key="3">
    <source>
        <dbReference type="PROSITE" id="PS51186"/>
    </source>
</evidence>
<accession>A0A2T4YQ66</accession>
<dbReference type="InterPro" id="IPR000182">
    <property type="entry name" value="GNAT_dom"/>
</dbReference>
<evidence type="ECO:0000313" key="5">
    <source>
        <dbReference type="Proteomes" id="UP000240996"/>
    </source>
</evidence>
<sequence>MATRAVPPPSDEDAASAVVLRAGDARDLAIVDALMGDAFDPAYGEAWTRTQCLGVLALPGIQLVLAFVDDRPAGFAMTRTVLDEAELLLIAVATDARRRGIGTALVGAVIADCIAANVATLHLEVRAGNEAVELYTAHGFAKVGERRAYYRGRSGVAHDAHTYSRALGS</sequence>
<keyword evidence="1 4" id="KW-0808">Transferase</keyword>
<organism evidence="4 5">
    <name type="scientific">Sphingomonas aerolata</name>
    <dbReference type="NCBI Taxonomy" id="185951"/>
    <lineage>
        <taxon>Bacteria</taxon>
        <taxon>Pseudomonadati</taxon>
        <taxon>Pseudomonadota</taxon>
        <taxon>Alphaproteobacteria</taxon>
        <taxon>Sphingomonadales</taxon>
        <taxon>Sphingomonadaceae</taxon>
        <taxon>Sphingomonas</taxon>
    </lineage>
</organism>
<dbReference type="AlphaFoldDB" id="A0A2T4YQ66"/>
<dbReference type="RefSeq" id="WP_056679513.1">
    <property type="nucleotide sequence ID" value="NZ_JAPZPT010000001.1"/>
</dbReference>
<gene>
    <name evidence="4" type="ORF">C8J24_1879</name>
</gene>